<protein>
    <submittedName>
        <fullName evidence="1">Uncharacterized protein</fullName>
    </submittedName>
</protein>
<evidence type="ECO:0000313" key="1">
    <source>
        <dbReference type="EMBL" id="KAE9408434.1"/>
    </source>
</evidence>
<sequence>MVAKSYQCTLNTLNITQALKLAVEAGATTAATTTIMRKEFVKTLVQGAINKNGSETVVRVNPGVHCEIALLHHIRSQSLEVFPYLGVSKPPCGACEKHLDLYRETADKFIMTRRSPTVYPLWNFPSIDPWTNVTHGQVREDLVKSLQGVLVDDFRRWSKISGRVHLHISTGYREKQERHRRRH</sequence>
<evidence type="ECO:0000313" key="2">
    <source>
        <dbReference type="Proteomes" id="UP000799118"/>
    </source>
</evidence>
<name>A0A6A4IID9_9AGAR</name>
<dbReference type="Pfam" id="PF14441">
    <property type="entry name" value="OTT_1508_deam"/>
    <property type="match status" value="1"/>
</dbReference>
<reference evidence="1" key="1">
    <citation type="journal article" date="2019" name="Environ. Microbiol.">
        <title>Fungal ecological strategies reflected in gene transcription - a case study of two litter decomposers.</title>
        <authorList>
            <person name="Barbi F."/>
            <person name="Kohler A."/>
            <person name="Barry K."/>
            <person name="Baskaran P."/>
            <person name="Daum C."/>
            <person name="Fauchery L."/>
            <person name="Ihrmark K."/>
            <person name="Kuo A."/>
            <person name="LaButti K."/>
            <person name="Lipzen A."/>
            <person name="Morin E."/>
            <person name="Grigoriev I.V."/>
            <person name="Henrissat B."/>
            <person name="Lindahl B."/>
            <person name="Martin F."/>
        </authorList>
    </citation>
    <scope>NUCLEOTIDE SEQUENCE</scope>
    <source>
        <strain evidence="1">JB14</strain>
    </source>
</reference>
<dbReference type="EMBL" id="ML769391">
    <property type="protein sequence ID" value="KAE9408434.1"/>
    <property type="molecule type" value="Genomic_DNA"/>
</dbReference>
<dbReference type="OrthoDB" id="3061617at2759"/>
<accession>A0A6A4IID9</accession>
<dbReference type="Proteomes" id="UP000799118">
    <property type="component" value="Unassembled WGS sequence"/>
</dbReference>
<organism evidence="1 2">
    <name type="scientific">Gymnopus androsaceus JB14</name>
    <dbReference type="NCBI Taxonomy" id="1447944"/>
    <lineage>
        <taxon>Eukaryota</taxon>
        <taxon>Fungi</taxon>
        <taxon>Dikarya</taxon>
        <taxon>Basidiomycota</taxon>
        <taxon>Agaricomycotina</taxon>
        <taxon>Agaricomycetes</taxon>
        <taxon>Agaricomycetidae</taxon>
        <taxon>Agaricales</taxon>
        <taxon>Marasmiineae</taxon>
        <taxon>Omphalotaceae</taxon>
        <taxon>Gymnopus</taxon>
    </lineage>
</organism>
<gene>
    <name evidence="1" type="ORF">BT96DRAFT_1103495</name>
</gene>
<dbReference type="InterPro" id="IPR027796">
    <property type="entry name" value="OTT_1508_deam-like"/>
</dbReference>
<proteinExistence type="predicted"/>
<keyword evidence="2" id="KW-1185">Reference proteome</keyword>
<dbReference type="AlphaFoldDB" id="A0A6A4IID9"/>